<dbReference type="EMBL" id="DPVV01000335">
    <property type="protein sequence ID" value="HCL02757.1"/>
    <property type="molecule type" value="Genomic_DNA"/>
</dbReference>
<dbReference type="Proteomes" id="UP000262969">
    <property type="component" value="Unassembled WGS sequence"/>
</dbReference>
<name>A0A3D2X7P2_9FIRM</name>
<proteinExistence type="predicted"/>
<protein>
    <submittedName>
        <fullName evidence="1">Uncharacterized protein</fullName>
    </submittedName>
</protein>
<dbReference type="AlphaFoldDB" id="A0A3D2X7P2"/>
<organism evidence="1 2">
    <name type="scientific">Lachnoclostridium phytofermentans</name>
    <dbReference type="NCBI Taxonomy" id="66219"/>
    <lineage>
        <taxon>Bacteria</taxon>
        <taxon>Bacillati</taxon>
        <taxon>Bacillota</taxon>
        <taxon>Clostridia</taxon>
        <taxon>Lachnospirales</taxon>
        <taxon>Lachnospiraceae</taxon>
    </lineage>
</organism>
<reference evidence="1 2" key="1">
    <citation type="journal article" date="2018" name="Nat. Biotechnol.">
        <title>A standardized bacterial taxonomy based on genome phylogeny substantially revises the tree of life.</title>
        <authorList>
            <person name="Parks D.H."/>
            <person name="Chuvochina M."/>
            <person name="Waite D.W."/>
            <person name="Rinke C."/>
            <person name="Skarshewski A."/>
            <person name="Chaumeil P.A."/>
            <person name="Hugenholtz P."/>
        </authorList>
    </citation>
    <scope>NUCLEOTIDE SEQUENCE [LARGE SCALE GENOMIC DNA]</scope>
    <source>
        <strain evidence="1">UBA11728</strain>
    </source>
</reference>
<comment type="caution">
    <text evidence="1">The sequence shown here is derived from an EMBL/GenBank/DDBJ whole genome shotgun (WGS) entry which is preliminary data.</text>
</comment>
<evidence type="ECO:0000313" key="2">
    <source>
        <dbReference type="Proteomes" id="UP000262969"/>
    </source>
</evidence>
<evidence type="ECO:0000313" key="1">
    <source>
        <dbReference type="EMBL" id="HCL02757.1"/>
    </source>
</evidence>
<gene>
    <name evidence="1" type="ORF">DHW61_10165</name>
</gene>
<accession>A0A3D2X7P2</accession>
<sequence>MDIYEYMEGYDRSFDEDEFDLRVWEYMQQEDFELTENFENFLKEYSIENTHQFLKVIRMKQRRKGLS</sequence>